<feature type="compositionally biased region" description="Low complexity" evidence="1">
    <location>
        <begin position="72"/>
        <end position="81"/>
    </location>
</feature>
<dbReference type="Proteomes" id="UP000003947">
    <property type="component" value="Unassembled WGS sequence"/>
</dbReference>
<organism evidence="2 3">
    <name type="scientific">Microvirga lotononidis</name>
    <dbReference type="NCBI Taxonomy" id="864069"/>
    <lineage>
        <taxon>Bacteria</taxon>
        <taxon>Pseudomonadati</taxon>
        <taxon>Pseudomonadota</taxon>
        <taxon>Alphaproteobacteria</taxon>
        <taxon>Hyphomicrobiales</taxon>
        <taxon>Methylobacteriaceae</taxon>
        <taxon>Microvirga</taxon>
    </lineage>
</organism>
<accession>I4YP29</accession>
<feature type="region of interest" description="Disordered" evidence="1">
    <location>
        <begin position="35"/>
        <end position="104"/>
    </location>
</feature>
<feature type="compositionally biased region" description="Polar residues" evidence="1">
    <location>
        <begin position="89"/>
        <end position="104"/>
    </location>
</feature>
<reference evidence="2 3" key="1">
    <citation type="submission" date="2012-02" db="EMBL/GenBank/DDBJ databases">
        <title>Improved High-Quality Draft sequence of Microvirga sp. WSM3557.</title>
        <authorList>
            <consortium name="US DOE Joint Genome Institute"/>
            <person name="Lucas S."/>
            <person name="Han J."/>
            <person name="Lapidus A."/>
            <person name="Cheng J.-F."/>
            <person name="Goodwin L."/>
            <person name="Pitluck S."/>
            <person name="Peters L."/>
            <person name="Zhang X."/>
            <person name="Detter J.C."/>
            <person name="Han C."/>
            <person name="Tapia R."/>
            <person name="Land M."/>
            <person name="Hauser L."/>
            <person name="Kyrpides N."/>
            <person name="Ivanova N."/>
            <person name="Pagani I."/>
            <person name="Brau L."/>
            <person name="Yates R."/>
            <person name="O'Hara G."/>
            <person name="Rui T."/>
            <person name="Howieson J."/>
            <person name="Reeve W."/>
            <person name="Woyke T."/>
        </authorList>
    </citation>
    <scope>NUCLEOTIDE SEQUENCE [LARGE SCALE GENOMIC DNA]</scope>
    <source>
        <strain evidence="2 3">WSM3557</strain>
    </source>
</reference>
<sequence length="212" mass="23109">MTMLAELVKALAATGATVEQIAAAVEAVERQQIEQDEARKAAKRAGNAERQRRFKERKKQEQVTNSNADNALSDVTSVVDSLSDKERSPTPSKEINSPSSETNVSGVAAPISNLAENVIVLADPRGELFSRGLKLLAGLTGKPDGKLRGLLGKWLKDANDDAVRVLRVIEDAGRNRVADAVPWIEAALKQQAQPKRQETHSERARRLNATWI</sequence>
<proteinExistence type="predicted"/>
<dbReference type="AlphaFoldDB" id="I4YP29"/>
<feature type="region of interest" description="Disordered" evidence="1">
    <location>
        <begin position="192"/>
        <end position="212"/>
    </location>
</feature>
<keyword evidence="3" id="KW-1185">Reference proteome</keyword>
<feature type="compositionally biased region" description="Basic and acidic residues" evidence="1">
    <location>
        <begin position="195"/>
        <end position="205"/>
    </location>
</feature>
<dbReference type="PATRIC" id="fig|864069.3.peg.6902"/>
<dbReference type="RefSeq" id="WP_009494202.1">
    <property type="nucleotide sequence ID" value="NZ_CP141048.1"/>
</dbReference>
<feature type="compositionally biased region" description="Basic and acidic residues" evidence="1">
    <location>
        <begin position="35"/>
        <end position="51"/>
    </location>
</feature>
<evidence type="ECO:0000313" key="3">
    <source>
        <dbReference type="Proteomes" id="UP000003947"/>
    </source>
</evidence>
<dbReference type="EMBL" id="JH660647">
    <property type="protein sequence ID" value="EIM25721.1"/>
    <property type="molecule type" value="Genomic_DNA"/>
</dbReference>
<evidence type="ECO:0000313" key="2">
    <source>
        <dbReference type="EMBL" id="EIM25721.1"/>
    </source>
</evidence>
<evidence type="ECO:0000256" key="1">
    <source>
        <dbReference type="SAM" id="MobiDB-lite"/>
    </source>
</evidence>
<gene>
    <name evidence="2" type="ORF">MicloDRAFT_00064480</name>
</gene>
<name>I4YP29_9HYPH</name>
<dbReference type="HOGENOM" id="CLU_1298582_0_0_5"/>
<dbReference type="STRING" id="864069.MicloDRAFT_00064480"/>
<protein>
    <submittedName>
        <fullName evidence="2">Uncharacterized protein</fullName>
    </submittedName>
</protein>